<organism evidence="7 8">
    <name type="scientific">Flavobacterium franklandianum</name>
    <dbReference type="NCBI Taxonomy" id="2594430"/>
    <lineage>
        <taxon>Bacteria</taxon>
        <taxon>Pseudomonadati</taxon>
        <taxon>Bacteroidota</taxon>
        <taxon>Flavobacteriia</taxon>
        <taxon>Flavobacteriales</taxon>
        <taxon>Flavobacteriaceae</taxon>
        <taxon>Flavobacterium</taxon>
    </lineage>
</organism>
<dbReference type="InterPro" id="IPR001789">
    <property type="entry name" value="Sig_transdc_resp-reg_receiver"/>
</dbReference>
<proteinExistence type="predicted"/>
<dbReference type="PANTHER" id="PTHR43547:SF2">
    <property type="entry name" value="HYBRID SIGNAL TRANSDUCTION HISTIDINE KINASE C"/>
    <property type="match status" value="1"/>
</dbReference>
<dbReference type="PANTHER" id="PTHR43547">
    <property type="entry name" value="TWO-COMPONENT HISTIDINE KINASE"/>
    <property type="match status" value="1"/>
</dbReference>
<dbReference type="Gene3D" id="3.30.565.10">
    <property type="entry name" value="Histidine kinase-like ATPase, C-terminal domain"/>
    <property type="match status" value="1"/>
</dbReference>
<dbReference type="SMART" id="SM00448">
    <property type="entry name" value="REC"/>
    <property type="match status" value="1"/>
</dbReference>
<dbReference type="InterPro" id="IPR036890">
    <property type="entry name" value="HATPase_C_sf"/>
</dbReference>
<dbReference type="GO" id="GO:0000155">
    <property type="term" value="F:phosphorelay sensor kinase activity"/>
    <property type="evidence" value="ECO:0007669"/>
    <property type="project" value="InterPro"/>
</dbReference>
<comment type="caution">
    <text evidence="7">The sequence shown here is derived from an EMBL/GenBank/DDBJ whole genome shotgun (WGS) entry which is preliminary data.</text>
</comment>
<dbReference type="CDD" id="cd00082">
    <property type="entry name" value="HisKA"/>
    <property type="match status" value="1"/>
</dbReference>
<dbReference type="InterPro" id="IPR003594">
    <property type="entry name" value="HATPase_dom"/>
</dbReference>
<gene>
    <name evidence="7" type="ORF">FNW17_03290</name>
</gene>
<dbReference type="InterPro" id="IPR003661">
    <property type="entry name" value="HisK_dim/P_dom"/>
</dbReference>
<dbReference type="Gene3D" id="3.40.50.2300">
    <property type="match status" value="1"/>
</dbReference>
<dbReference type="OrthoDB" id="9781208at2"/>
<sequence length="366" mass="42684">MNNNKILIVDDEQDLRETITELLIHNNYNVKGAANGHEALKILDEWIPDLIISDIMMPIMDGYVFHEIVKETKILNQIPFIFLTAKNNSDEVEKCTLMGVDHFLSKPFKIDDLIKIIEVKIERFLKIKNGNSNPNFSNNKYFSHEVNTPLHGILGSIELLIKHKENFKENEINMFYDSIKTSGIRLNRTLKNSILYDNLNNDKLDFINDSYTEILNEFLKVKKKITEIDETQLERIQFDIDESDIKIKEEYLHFILFELLDNALKFSKMEEKIIVSGKKYNSEFYELTIQDYGIGFNETQLKEINAYQQFDRDKREQQGLGLGLFMSKTFMKKTSGVFSIISQKNVGTTVKLFFPLHISQTDIPVQ</sequence>
<dbReference type="SUPFAM" id="SSF55874">
    <property type="entry name" value="ATPase domain of HSP90 chaperone/DNA topoisomerase II/histidine kinase"/>
    <property type="match status" value="1"/>
</dbReference>
<evidence type="ECO:0000259" key="5">
    <source>
        <dbReference type="PROSITE" id="PS50109"/>
    </source>
</evidence>
<dbReference type="RefSeq" id="WP_143391295.1">
    <property type="nucleotide sequence ID" value="NZ_VJZQ01000021.1"/>
</dbReference>
<accession>A0A553CQT9</accession>
<dbReference type="InterPro" id="IPR011006">
    <property type="entry name" value="CheY-like_superfamily"/>
</dbReference>
<dbReference type="SUPFAM" id="SSF52172">
    <property type="entry name" value="CheY-like"/>
    <property type="match status" value="1"/>
</dbReference>
<dbReference type="EC" id="2.7.13.3" evidence="2"/>
<keyword evidence="3 4" id="KW-0597">Phosphoprotein</keyword>
<dbReference type="InterPro" id="IPR005467">
    <property type="entry name" value="His_kinase_dom"/>
</dbReference>
<dbReference type="PROSITE" id="PS50110">
    <property type="entry name" value="RESPONSE_REGULATORY"/>
    <property type="match status" value="1"/>
</dbReference>
<dbReference type="SMART" id="SM00387">
    <property type="entry name" value="HATPase_c"/>
    <property type="match status" value="1"/>
</dbReference>
<protein>
    <recommendedName>
        <fullName evidence="2">histidine kinase</fullName>
        <ecNumber evidence="2">2.7.13.3</ecNumber>
    </recommendedName>
</protein>
<reference evidence="7 8" key="1">
    <citation type="submission" date="2019-07" db="EMBL/GenBank/DDBJ databases">
        <title>Novel species of Flavobacterium.</title>
        <authorList>
            <person name="Liu Q."/>
            <person name="Xin Y.-H."/>
        </authorList>
    </citation>
    <scope>NUCLEOTIDE SEQUENCE [LARGE SCALE GENOMIC DNA]</scope>
    <source>
        <strain evidence="7 8">LB3P56</strain>
    </source>
</reference>
<evidence type="ECO:0000256" key="3">
    <source>
        <dbReference type="ARBA" id="ARBA00022553"/>
    </source>
</evidence>
<comment type="catalytic activity">
    <reaction evidence="1">
        <text>ATP + protein L-histidine = ADP + protein N-phospho-L-histidine.</text>
        <dbReference type="EC" id="2.7.13.3"/>
    </reaction>
</comment>
<dbReference type="Pfam" id="PF00072">
    <property type="entry name" value="Response_reg"/>
    <property type="match status" value="1"/>
</dbReference>
<dbReference type="CDD" id="cd17574">
    <property type="entry name" value="REC_OmpR"/>
    <property type="match status" value="1"/>
</dbReference>
<dbReference type="PROSITE" id="PS50109">
    <property type="entry name" value="HIS_KIN"/>
    <property type="match status" value="1"/>
</dbReference>
<dbReference type="InterPro" id="IPR004358">
    <property type="entry name" value="Sig_transdc_His_kin-like_C"/>
</dbReference>
<feature type="modified residue" description="4-aspartylphosphate" evidence="4">
    <location>
        <position position="54"/>
    </location>
</feature>
<name>A0A553CQT9_9FLAO</name>
<evidence type="ECO:0000313" key="7">
    <source>
        <dbReference type="EMBL" id="TRX22805.1"/>
    </source>
</evidence>
<dbReference type="AlphaFoldDB" id="A0A553CQT9"/>
<keyword evidence="7" id="KW-0418">Kinase</keyword>
<evidence type="ECO:0000256" key="2">
    <source>
        <dbReference type="ARBA" id="ARBA00012438"/>
    </source>
</evidence>
<dbReference type="Pfam" id="PF02518">
    <property type="entry name" value="HATPase_c"/>
    <property type="match status" value="1"/>
</dbReference>
<dbReference type="Proteomes" id="UP000318585">
    <property type="component" value="Unassembled WGS sequence"/>
</dbReference>
<evidence type="ECO:0000313" key="8">
    <source>
        <dbReference type="Proteomes" id="UP000318585"/>
    </source>
</evidence>
<feature type="domain" description="Histidine kinase" evidence="5">
    <location>
        <begin position="141"/>
        <end position="358"/>
    </location>
</feature>
<keyword evidence="7" id="KW-0808">Transferase</keyword>
<dbReference type="InterPro" id="IPR036097">
    <property type="entry name" value="HisK_dim/P_sf"/>
</dbReference>
<feature type="domain" description="Response regulatory" evidence="6">
    <location>
        <begin position="5"/>
        <end position="121"/>
    </location>
</feature>
<dbReference type="CDD" id="cd00075">
    <property type="entry name" value="HATPase"/>
    <property type="match status" value="1"/>
</dbReference>
<evidence type="ECO:0000256" key="1">
    <source>
        <dbReference type="ARBA" id="ARBA00000085"/>
    </source>
</evidence>
<dbReference type="Gene3D" id="1.10.287.130">
    <property type="match status" value="1"/>
</dbReference>
<evidence type="ECO:0000259" key="6">
    <source>
        <dbReference type="PROSITE" id="PS50110"/>
    </source>
</evidence>
<keyword evidence="8" id="KW-1185">Reference proteome</keyword>
<dbReference type="SUPFAM" id="SSF47384">
    <property type="entry name" value="Homodimeric domain of signal transducing histidine kinase"/>
    <property type="match status" value="1"/>
</dbReference>
<evidence type="ECO:0000256" key="4">
    <source>
        <dbReference type="PROSITE-ProRule" id="PRU00169"/>
    </source>
</evidence>
<dbReference type="Pfam" id="PF00512">
    <property type="entry name" value="HisKA"/>
    <property type="match status" value="1"/>
</dbReference>
<dbReference type="PRINTS" id="PR00344">
    <property type="entry name" value="BCTRLSENSOR"/>
</dbReference>
<dbReference type="EMBL" id="VJZR01000002">
    <property type="protein sequence ID" value="TRX22805.1"/>
    <property type="molecule type" value="Genomic_DNA"/>
</dbReference>